<dbReference type="EMBL" id="JACOGA010000032">
    <property type="protein sequence ID" value="MBC3876073.1"/>
    <property type="molecule type" value="Genomic_DNA"/>
</dbReference>
<accession>A0ABR6YHR3</accession>
<keyword evidence="4" id="KW-1185">Reference proteome</keyword>
<sequence length="247" mass="27401">MIHSTTTFTTLVPGQLTVCTYGGFAPVCYKNPLGQLVGLDISFLTRFAESLGITMVAIEKPFENIWELPGQNECDISAAGIQQRDERPIGIDAAWSNSYFCVERSLLVRTADKAIFDNHETVADKIIIVTRGSTAHIDAVIRYPNCKSKIQFVDVIAKGKKDAQEYIVNELIKNHYADAFGEGDVSNQYLRNRYNNTVEGGLLLADVHPIEGGTETFNFVVRKASTGILDLLNIFIEKNKKCYAAKN</sequence>
<evidence type="ECO:0000259" key="2">
    <source>
        <dbReference type="SMART" id="SM00062"/>
    </source>
</evidence>
<comment type="caution">
    <text evidence="3">The sequence shown here is derived from an EMBL/GenBank/DDBJ whole genome shotgun (WGS) entry which is preliminary data.</text>
</comment>
<dbReference type="SUPFAM" id="SSF53850">
    <property type="entry name" value="Periplasmic binding protein-like II"/>
    <property type="match status" value="1"/>
</dbReference>
<dbReference type="RefSeq" id="WP_186944174.1">
    <property type="nucleotide sequence ID" value="NZ_JACOGA010000032.1"/>
</dbReference>
<evidence type="ECO:0000313" key="3">
    <source>
        <dbReference type="EMBL" id="MBC3876073.1"/>
    </source>
</evidence>
<dbReference type="PANTHER" id="PTHR35936:SF38">
    <property type="entry name" value="GLUTAMINE-BINDING PERIPLASMIC PROTEIN"/>
    <property type="match status" value="1"/>
</dbReference>
<evidence type="ECO:0000256" key="1">
    <source>
        <dbReference type="ARBA" id="ARBA00022729"/>
    </source>
</evidence>
<dbReference type="Gene3D" id="3.40.190.10">
    <property type="entry name" value="Periplasmic binding protein-like II"/>
    <property type="match status" value="2"/>
</dbReference>
<dbReference type="PANTHER" id="PTHR35936">
    <property type="entry name" value="MEMBRANE-BOUND LYTIC MUREIN TRANSGLYCOSYLASE F"/>
    <property type="match status" value="1"/>
</dbReference>
<name>A0ABR6YHR3_9BURK</name>
<dbReference type="Proteomes" id="UP000624279">
    <property type="component" value="Unassembled WGS sequence"/>
</dbReference>
<dbReference type="SMART" id="SM00062">
    <property type="entry name" value="PBPb"/>
    <property type="match status" value="1"/>
</dbReference>
<proteinExistence type="predicted"/>
<protein>
    <submittedName>
        <fullName evidence="3">Transporter substrate-binding domain-containing protein</fullName>
    </submittedName>
</protein>
<feature type="domain" description="Solute-binding protein family 3/N-terminal" evidence="2">
    <location>
        <begin position="15"/>
        <end position="247"/>
    </location>
</feature>
<dbReference type="InterPro" id="IPR001638">
    <property type="entry name" value="Solute-binding_3/MltF_N"/>
</dbReference>
<gene>
    <name evidence="3" type="ORF">H8K55_20965</name>
</gene>
<keyword evidence="1" id="KW-0732">Signal</keyword>
<evidence type="ECO:0000313" key="4">
    <source>
        <dbReference type="Proteomes" id="UP000624279"/>
    </source>
</evidence>
<organism evidence="3 4">
    <name type="scientific">Undibacterium flavidum</name>
    <dbReference type="NCBI Taxonomy" id="2762297"/>
    <lineage>
        <taxon>Bacteria</taxon>
        <taxon>Pseudomonadati</taxon>
        <taxon>Pseudomonadota</taxon>
        <taxon>Betaproteobacteria</taxon>
        <taxon>Burkholderiales</taxon>
        <taxon>Oxalobacteraceae</taxon>
        <taxon>Undibacterium</taxon>
    </lineage>
</organism>
<dbReference type="Pfam" id="PF00497">
    <property type="entry name" value="SBP_bac_3"/>
    <property type="match status" value="1"/>
</dbReference>
<reference evidence="3 4" key="1">
    <citation type="submission" date="2020-08" db="EMBL/GenBank/DDBJ databases">
        <title>Novel species isolated from subtropical streams in China.</title>
        <authorList>
            <person name="Lu H."/>
        </authorList>
    </citation>
    <scope>NUCLEOTIDE SEQUENCE [LARGE SCALE GENOMIC DNA]</scope>
    <source>
        <strain evidence="3 4">LX15W</strain>
    </source>
</reference>